<protein>
    <submittedName>
        <fullName evidence="2">Amidase-like protein</fullName>
    </submittedName>
</protein>
<accession>A0AA38RQS6</accession>
<dbReference type="EMBL" id="JANBVO010000017">
    <property type="protein sequence ID" value="KAJ9144219.1"/>
    <property type="molecule type" value="Genomic_DNA"/>
</dbReference>
<proteinExistence type="predicted"/>
<dbReference type="InterPro" id="IPR036928">
    <property type="entry name" value="AS_sf"/>
</dbReference>
<dbReference type="AlphaFoldDB" id="A0AA38RQS6"/>
<dbReference type="Gene3D" id="3.90.1300.10">
    <property type="entry name" value="Amidase signature (AS) domain"/>
    <property type="match status" value="1"/>
</dbReference>
<comment type="caution">
    <text evidence="2">The sequence shown here is derived from an EMBL/GenBank/DDBJ whole genome shotgun (WGS) entry which is preliminary data.</text>
</comment>
<dbReference type="SUPFAM" id="SSF75304">
    <property type="entry name" value="Amidase signature (AS) enzymes"/>
    <property type="match status" value="1"/>
</dbReference>
<gene>
    <name evidence="2" type="ORF">NKR23_g6085</name>
</gene>
<name>A0AA38RQS6_9PEZI</name>
<dbReference type="PANTHER" id="PTHR42678:SF34">
    <property type="entry name" value="OS04G0183300 PROTEIN"/>
    <property type="match status" value="1"/>
</dbReference>
<dbReference type="PANTHER" id="PTHR42678">
    <property type="entry name" value="AMIDASE"/>
    <property type="match status" value="1"/>
</dbReference>
<organism evidence="2 3">
    <name type="scientific">Pleurostoma richardsiae</name>
    <dbReference type="NCBI Taxonomy" id="41990"/>
    <lineage>
        <taxon>Eukaryota</taxon>
        <taxon>Fungi</taxon>
        <taxon>Dikarya</taxon>
        <taxon>Ascomycota</taxon>
        <taxon>Pezizomycotina</taxon>
        <taxon>Sordariomycetes</taxon>
        <taxon>Sordariomycetidae</taxon>
        <taxon>Calosphaeriales</taxon>
        <taxon>Pleurostomataceae</taxon>
        <taxon>Pleurostoma</taxon>
    </lineage>
</organism>
<feature type="domain" description="Amidase" evidence="1">
    <location>
        <begin position="32"/>
        <end position="442"/>
    </location>
</feature>
<dbReference type="Proteomes" id="UP001174694">
    <property type="component" value="Unassembled WGS sequence"/>
</dbReference>
<dbReference type="Pfam" id="PF01425">
    <property type="entry name" value="Amidase"/>
    <property type="match status" value="1"/>
</dbReference>
<reference evidence="2" key="1">
    <citation type="submission" date="2022-07" db="EMBL/GenBank/DDBJ databases">
        <title>Fungi with potential for degradation of polypropylene.</title>
        <authorList>
            <person name="Gostincar C."/>
        </authorList>
    </citation>
    <scope>NUCLEOTIDE SEQUENCE</scope>
    <source>
        <strain evidence="2">EXF-13308</strain>
    </source>
</reference>
<keyword evidence="3" id="KW-1185">Reference proteome</keyword>
<evidence type="ECO:0000313" key="2">
    <source>
        <dbReference type="EMBL" id="KAJ9144219.1"/>
    </source>
</evidence>
<evidence type="ECO:0000259" key="1">
    <source>
        <dbReference type="Pfam" id="PF01425"/>
    </source>
</evidence>
<evidence type="ECO:0000313" key="3">
    <source>
        <dbReference type="Proteomes" id="UP001174694"/>
    </source>
</evidence>
<sequence>MSPSVPPSDSITLPAHELQEKLSAGELTSVYLVEQFLAQIDRHNHNGMELNAIISACPANVAVCQARRLDNERKAGRIRGKLHGIPIVLKDAIVTDPSLGMVTSAGSFAVASLKARRNATLVERLIDAGLIILGKANMTEFCGHKSNNTPLGWSAYGGQTRSAYRREDLKEEDQPWAAGSSSGSAVSIAAGFTPLAIGTETGGSNVFPASVSGLYGLTLTRGSAPTDGVFKISETYDSIGVMARDPVDLAALVEVLLAPEGELRIASGRHGKALARSFEGLSIGVVSNRWGVSASAAEEKWDLPEVKARYEEAVRIMQSKGASVVFPLDLLSAETLEYGDENLMTVAYHEFPGQIEEFLAENFELDGELTNLADVIAWNERHTSQALPEPYTTQTELIASRDNTMTSATHAAAATELRRLAREEGAGRVMDEQGLDIILSPSDANLVGYAACAGWPIATTPLGRLARNGQPWGFFAMAREGREDVLLQFMGAFKESFEAVGSPDGPFT</sequence>
<dbReference type="InterPro" id="IPR023631">
    <property type="entry name" value="Amidase_dom"/>
</dbReference>